<dbReference type="Gene3D" id="3.30.1330.60">
    <property type="entry name" value="OmpA-like domain"/>
    <property type="match status" value="1"/>
</dbReference>
<evidence type="ECO:0000256" key="3">
    <source>
        <dbReference type="ARBA" id="ARBA00022475"/>
    </source>
</evidence>
<dbReference type="NCBIfam" id="NF006548">
    <property type="entry name" value="PRK09041.1"/>
    <property type="match status" value="1"/>
</dbReference>
<dbReference type="InterPro" id="IPR006665">
    <property type="entry name" value="OmpA-like"/>
</dbReference>
<proteinExistence type="inferred from homology"/>
<evidence type="ECO:0000256" key="2">
    <source>
        <dbReference type="ARBA" id="ARBA00008914"/>
    </source>
</evidence>
<feature type="compositionally biased region" description="Basic and acidic residues" evidence="8">
    <location>
        <begin position="90"/>
        <end position="109"/>
    </location>
</feature>
<dbReference type="GO" id="GO:0005886">
    <property type="term" value="C:plasma membrane"/>
    <property type="evidence" value="ECO:0007669"/>
    <property type="project" value="UniProtKB-SubCell"/>
</dbReference>
<evidence type="ECO:0000313" key="11">
    <source>
        <dbReference type="EMBL" id="AMD01822.1"/>
    </source>
</evidence>
<dbReference type="AlphaFoldDB" id="A0A109UMJ5"/>
<gene>
    <name evidence="11" type="primary">motB_2</name>
    <name evidence="11" type="ORF">LOKO_02770</name>
</gene>
<name>A0A109UMJ5_9GAMM</name>
<evidence type="ECO:0000256" key="9">
    <source>
        <dbReference type="SAM" id="Phobius"/>
    </source>
</evidence>
<evidence type="ECO:0000256" key="5">
    <source>
        <dbReference type="ARBA" id="ARBA00022989"/>
    </source>
</evidence>
<dbReference type="SUPFAM" id="SSF103088">
    <property type="entry name" value="OmpA-like"/>
    <property type="match status" value="1"/>
</dbReference>
<keyword evidence="3" id="KW-1003">Cell membrane</keyword>
<feature type="transmembrane region" description="Helical" evidence="9">
    <location>
        <begin position="28"/>
        <end position="47"/>
    </location>
</feature>
<evidence type="ECO:0000256" key="7">
    <source>
        <dbReference type="PROSITE-ProRule" id="PRU00473"/>
    </source>
</evidence>
<dbReference type="KEGG" id="hco:LOKO_02770"/>
<evidence type="ECO:0000256" key="4">
    <source>
        <dbReference type="ARBA" id="ARBA00022692"/>
    </source>
</evidence>
<evidence type="ECO:0000256" key="1">
    <source>
        <dbReference type="ARBA" id="ARBA00004162"/>
    </source>
</evidence>
<dbReference type="PANTHER" id="PTHR30329:SF18">
    <property type="entry name" value="MOTILITY PROTEIN B"/>
    <property type="match status" value="1"/>
</dbReference>
<dbReference type="EMBL" id="CP014226">
    <property type="protein sequence ID" value="AMD01822.1"/>
    <property type="molecule type" value="Genomic_DNA"/>
</dbReference>
<dbReference type="CDD" id="cd07185">
    <property type="entry name" value="OmpA_C-like"/>
    <property type="match status" value="1"/>
</dbReference>
<dbReference type="RefSeq" id="WP_066450466.1">
    <property type="nucleotide sequence ID" value="NZ_CP014226.1"/>
</dbReference>
<dbReference type="PANTHER" id="PTHR30329">
    <property type="entry name" value="STATOR ELEMENT OF FLAGELLAR MOTOR COMPLEX"/>
    <property type="match status" value="1"/>
</dbReference>
<sequence length="315" mass="35190">MSAAGDKRPIIIRRKKVVHGHHGGSWKIALADFMTALMALFLVMWILSVASEEQRQGVADYFSTPLTTAIGGGDRSGSTRVIPGGGPDPVHSEGERARIDTRSQTRPSDQQRRFFMDLQRRIEAVIEADPELRELRQQMRFDLTPEGLRIQLLDTEQRPMFNIGSDRVEPYMRNLLRTIAPLLNELPNYLSIGGHTDGLPFAGGYRGYSNWELSSDRANASRRELGAGGFDSDKLLRVSGFADRVPLPDTDPFDADNRRIELLVLLPEVAEYIRRPSVLNGPGVPSPMSSRLEGEVELAPVEQFTESLRRSLNPE</sequence>
<evidence type="ECO:0000313" key="12">
    <source>
        <dbReference type="Proteomes" id="UP000063387"/>
    </source>
</evidence>
<evidence type="ECO:0000259" key="10">
    <source>
        <dbReference type="PROSITE" id="PS51123"/>
    </source>
</evidence>
<accession>A0A109UMJ5</accession>
<keyword evidence="12" id="KW-1185">Reference proteome</keyword>
<dbReference type="PATRIC" id="fig|507626.3.peg.2765"/>
<dbReference type="OrthoDB" id="9809186at2"/>
<dbReference type="Proteomes" id="UP000063387">
    <property type="component" value="Chromosome"/>
</dbReference>
<feature type="domain" description="OmpA-like" evidence="10">
    <location>
        <begin position="148"/>
        <end position="268"/>
    </location>
</feature>
<comment type="subcellular location">
    <subcellularLocation>
        <location evidence="1">Cell membrane</location>
        <topology evidence="1">Single-pass membrane protein</topology>
    </subcellularLocation>
</comment>
<feature type="region of interest" description="Disordered" evidence="8">
    <location>
        <begin position="72"/>
        <end position="109"/>
    </location>
</feature>
<dbReference type="STRING" id="507626.LOKO_02770"/>
<dbReference type="InterPro" id="IPR025713">
    <property type="entry name" value="MotB-like_N_dom"/>
</dbReference>
<evidence type="ECO:0000256" key="8">
    <source>
        <dbReference type="SAM" id="MobiDB-lite"/>
    </source>
</evidence>
<dbReference type="PROSITE" id="PS51123">
    <property type="entry name" value="OMPA_2"/>
    <property type="match status" value="1"/>
</dbReference>
<organism evidence="11 12">
    <name type="scientific">Halomonas chromatireducens</name>
    <dbReference type="NCBI Taxonomy" id="507626"/>
    <lineage>
        <taxon>Bacteria</taxon>
        <taxon>Pseudomonadati</taxon>
        <taxon>Pseudomonadota</taxon>
        <taxon>Gammaproteobacteria</taxon>
        <taxon>Oceanospirillales</taxon>
        <taxon>Halomonadaceae</taxon>
        <taxon>Halomonas</taxon>
    </lineage>
</organism>
<reference evidence="11 12" key="2">
    <citation type="submission" date="2016-02" db="EMBL/GenBank/DDBJ databases">
        <authorList>
            <person name="Wen L."/>
            <person name="He K."/>
            <person name="Yang H."/>
        </authorList>
    </citation>
    <scope>NUCLEOTIDE SEQUENCE [LARGE SCALE GENOMIC DNA]</scope>
    <source>
        <strain evidence="11 12">AGD 8-3</strain>
    </source>
</reference>
<dbReference type="InterPro" id="IPR050330">
    <property type="entry name" value="Bact_OuterMem_StrucFunc"/>
</dbReference>
<protein>
    <submittedName>
        <fullName evidence="11">Motility protein B</fullName>
    </submittedName>
</protein>
<reference evidence="11 12" key="1">
    <citation type="journal article" date="2016" name="Genome Announc.">
        <title>Draft Genome Sequence of 'Halomonas chromatireducens' Strain AGD 8-3, a Haloalkaliphilic Chromate- and Selenite-Reducing Gammaproteobacterium.</title>
        <authorList>
            <person name="Sharko F.S."/>
            <person name="Shapovalova A.A."/>
            <person name="Tsygankova S.V."/>
            <person name="Komova A.V."/>
            <person name="Boulygina E.S."/>
            <person name="Teslyuk A.B."/>
            <person name="Gotovtsev P.M."/>
            <person name="Namsaraev Z.B."/>
            <person name="Khijniak T.V."/>
            <person name="Nedoluzhko A.V."/>
            <person name="Vasilov R.G."/>
        </authorList>
    </citation>
    <scope>NUCLEOTIDE SEQUENCE [LARGE SCALE GENOMIC DNA]</scope>
    <source>
        <strain evidence="11 12">AGD 8-3</strain>
    </source>
</reference>
<keyword evidence="6 7" id="KW-0472">Membrane</keyword>
<keyword evidence="5 9" id="KW-1133">Transmembrane helix</keyword>
<evidence type="ECO:0000256" key="6">
    <source>
        <dbReference type="ARBA" id="ARBA00023136"/>
    </source>
</evidence>
<dbReference type="Pfam" id="PF00691">
    <property type="entry name" value="OmpA"/>
    <property type="match status" value="1"/>
</dbReference>
<dbReference type="InterPro" id="IPR036737">
    <property type="entry name" value="OmpA-like_sf"/>
</dbReference>
<comment type="similarity">
    <text evidence="2">Belongs to the MotB family.</text>
</comment>
<dbReference type="Pfam" id="PF13677">
    <property type="entry name" value="MotB_plug"/>
    <property type="match status" value="1"/>
</dbReference>
<keyword evidence="4 9" id="KW-0812">Transmembrane</keyword>